<proteinExistence type="predicted"/>
<protein>
    <submittedName>
        <fullName evidence="1">Uncharacterized protein</fullName>
    </submittedName>
</protein>
<sequence>MSDGSAHPNFDFGADLDAVRDRFRGAGFSQVMIWPFLCVLELWSGESFADFYCNTFYVEDPELRAKKHAVAKRIGEEWLAKGFPIGLETYIILARP</sequence>
<dbReference type="EMBL" id="JAKCXM010004903">
    <property type="protein sequence ID" value="KAJ0389099.1"/>
    <property type="molecule type" value="Genomic_DNA"/>
</dbReference>
<evidence type="ECO:0000313" key="1">
    <source>
        <dbReference type="EMBL" id="KAJ0389099.1"/>
    </source>
</evidence>
<name>A0AAD5L7H7_PYTIN</name>
<reference evidence="1" key="1">
    <citation type="submission" date="2021-12" db="EMBL/GenBank/DDBJ databases">
        <title>Prjna785345.</title>
        <authorList>
            <person name="Rujirawat T."/>
            <person name="Krajaejun T."/>
        </authorList>
    </citation>
    <scope>NUCLEOTIDE SEQUENCE</scope>
    <source>
        <strain evidence="1">Pi057C3</strain>
    </source>
</reference>
<organism evidence="1 2">
    <name type="scientific">Pythium insidiosum</name>
    <name type="common">Pythiosis disease agent</name>
    <dbReference type="NCBI Taxonomy" id="114742"/>
    <lineage>
        <taxon>Eukaryota</taxon>
        <taxon>Sar</taxon>
        <taxon>Stramenopiles</taxon>
        <taxon>Oomycota</taxon>
        <taxon>Peronosporomycetes</taxon>
        <taxon>Pythiales</taxon>
        <taxon>Pythiaceae</taxon>
        <taxon>Pythium</taxon>
    </lineage>
</organism>
<dbReference type="AlphaFoldDB" id="A0AAD5L7H7"/>
<keyword evidence="2" id="KW-1185">Reference proteome</keyword>
<gene>
    <name evidence="1" type="ORF">P43SY_011629</name>
</gene>
<accession>A0AAD5L7H7</accession>
<evidence type="ECO:0000313" key="2">
    <source>
        <dbReference type="Proteomes" id="UP001209570"/>
    </source>
</evidence>
<comment type="caution">
    <text evidence="1">The sequence shown here is derived from an EMBL/GenBank/DDBJ whole genome shotgun (WGS) entry which is preliminary data.</text>
</comment>
<dbReference type="Proteomes" id="UP001209570">
    <property type="component" value="Unassembled WGS sequence"/>
</dbReference>